<evidence type="ECO:0000313" key="3">
    <source>
        <dbReference type="Proteomes" id="UP001190926"/>
    </source>
</evidence>
<feature type="region of interest" description="Disordered" evidence="1">
    <location>
        <begin position="573"/>
        <end position="594"/>
    </location>
</feature>
<dbReference type="PANTHER" id="PTHR48152:SF3">
    <property type="entry name" value="DUF946 FAMILY PROTEIN (DUF946)"/>
    <property type="match status" value="1"/>
</dbReference>
<keyword evidence="3" id="KW-1185">Reference proteome</keyword>
<comment type="caution">
    <text evidence="2">The sequence shown here is derived from an EMBL/GenBank/DDBJ whole genome shotgun (WGS) entry which is preliminary data.</text>
</comment>
<evidence type="ECO:0000256" key="1">
    <source>
        <dbReference type="SAM" id="MobiDB-lite"/>
    </source>
</evidence>
<reference evidence="2 3" key="1">
    <citation type="journal article" date="2021" name="Nat. Commun.">
        <title>Incipient diploidization of the medicinal plant Perilla within 10,000 years.</title>
        <authorList>
            <person name="Zhang Y."/>
            <person name="Shen Q."/>
            <person name="Leng L."/>
            <person name="Zhang D."/>
            <person name="Chen S."/>
            <person name="Shi Y."/>
            <person name="Ning Z."/>
            <person name="Chen S."/>
        </authorList>
    </citation>
    <scope>NUCLEOTIDE SEQUENCE [LARGE SCALE GENOMIC DNA]</scope>
    <source>
        <strain evidence="3">cv. PC099</strain>
    </source>
</reference>
<dbReference type="Proteomes" id="UP001190926">
    <property type="component" value="Unassembled WGS sequence"/>
</dbReference>
<dbReference type="AlphaFoldDB" id="A0AAD4P5Y3"/>
<organism evidence="2 3">
    <name type="scientific">Perilla frutescens var. hirtella</name>
    <name type="common">Perilla citriodora</name>
    <name type="synonym">Perilla setoyensis</name>
    <dbReference type="NCBI Taxonomy" id="608512"/>
    <lineage>
        <taxon>Eukaryota</taxon>
        <taxon>Viridiplantae</taxon>
        <taxon>Streptophyta</taxon>
        <taxon>Embryophyta</taxon>
        <taxon>Tracheophyta</taxon>
        <taxon>Spermatophyta</taxon>
        <taxon>Magnoliopsida</taxon>
        <taxon>eudicotyledons</taxon>
        <taxon>Gunneridae</taxon>
        <taxon>Pentapetalae</taxon>
        <taxon>asterids</taxon>
        <taxon>lamiids</taxon>
        <taxon>Lamiales</taxon>
        <taxon>Lamiaceae</taxon>
        <taxon>Nepetoideae</taxon>
        <taxon>Elsholtzieae</taxon>
        <taxon>Perilla</taxon>
    </lineage>
</organism>
<name>A0AAD4P5Y3_PERFH</name>
<proteinExistence type="predicted"/>
<gene>
    <name evidence="2" type="ORF">C2S53_020210</name>
</gene>
<dbReference type="Pfam" id="PF06101">
    <property type="entry name" value="Vps62"/>
    <property type="match status" value="1"/>
</dbReference>
<protein>
    <submittedName>
        <fullName evidence="2">DUF946 family protein</fullName>
    </submittedName>
</protein>
<accession>A0AAD4P5Y3</accession>
<sequence length="594" mass="65026">MGGGNGIINTCRKISGVFKKKKRPPPIEASFKFPSALPCSTFCRMHMSTFALHRLNVHLIALYQHILLCFLLFCGSGEGFADGIIDLGGLQVAEVSTFNKIWAAREGGPDNLGATFFEPSAIPDGFFMLGAYSQPNNRPPSGWVLVGKDESSDVVLKPPTDYTLVWSSENLKIKQDGVGYIWLPTPPDGYKAIGHVVTSSPSKPALDKIRCVRVDFTDSNDNEAWIWGAGKNEDSNAINIYTTSRPRNRGIAAMGVPAGTFVAQNNGDDLGLVCLKNVNGKVNAMPNSDQVKALIQTYSPRVYFHPDEQYFPSSVTWFFQNGALLYTKGQESKPVAIDPTGSNLPQGGGNDGAYWIDLPIDNGAKERVKKGDLSDAVAYFHVKPMFGGTFTDIAIWLFYPFNGPAKAKVKFINVSLGKIGEHVGDWEHITLRISNFNGQLKSMYFAQHSKGQWVDASELEFVDGKRPVAYASLHGHAAYPKPGLVVQGNGSIGIRNDSGKSKFFMDTGAKFLVINAEYLGSVYVEPPWLNYEREWGPKISYSIDDEIKKVVKVLPGKLKSAFEKAVRALPAEILGEEGPTGPKGKDSWHGDERS</sequence>
<evidence type="ECO:0000313" key="2">
    <source>
        <dbReference type="EMBL" id="KAH6827155.1"/>
    </source>
</evidence>
<dbReference type="PANTHER" id="PTHR48152">
    <property type="entry name" value="F1C9.34 PROTEIN"/>
    <property type="match status" value="1"/>
</dbReference>
<feature type="compositionally biased region" description="Basic and acidic residues" evidence="1">
    <location>
        <begin position="583"/>
        <end position="594"/>
    </location>
</feature>
<dbReference type="InterPro" id="IPR009291">
    <property type="entry name" value="Vps62"/>
</dbReference>
<dbReference type="EMBL" id="SDAM02000152">
    <property type="protein sequence ID" value="KAH6827155.1"/>
    <property type="molecule type" value="Genomic_DNA"/>
</dbReference>